<sequence length="44" mass="5472">MNSEYYTTWEEYVKERPQLEEIAEAEVVQSYEEAIYRFVFQLFL</sequence>
<name>A0AB74F465_9FIRM</name>
<evidence type="ECO:0000313" key="2">
    <source>
        <dbReference type="Proteomes" id="UP000184012"/>
    </source>
</evidence>
<protein>
    <submittedName>
        <fullName evidence="1">Uncharacterized protein</fullName>
    </submittedName>
</protein>
<proteinExistence type="predicted"/>
<comment type="caution">
    <text evidence="1">The sequence shown here is derived from an EMBL/GenBank/DDBJ whole genome shotgun (WGS) entry which is preliminary data.</text>
</comment>
<organism evidence="1 2">
    <name type="scientific">Eubacterium callanderi</name>
    <dbReference type="NCBI Taxonomy" id="53442"/>
    <lineage>
        <taxon>Bacteria</taxon>
        <taxon>Bacillati</taxon>
        <taxon>Bacillota</taxon>
        <taxon>Clostridia</taxon>
        <taxon>Eubacteriales</taxon>
        <taxon>Eubacteriaceae</taxon>
        <taxon>Eubacterium</taxon>
    </lineage>
</organism>
<dbReference type="EMBL" id="FRBP01000014">
    <property type="protein sequence ID" value="SHM27603.1"/>
    <property type="molecule type" value="Genomic_DNA"/>
</dbReference>
<evidence type="ECO:0000313" key="1">
    <source>
        <dbReference type="EMBL" id="SHM27603.1"/>
    </source>
</evidence>
<dbReference type="Proteomes" id="UP000184012">
    <property type="component" value="Unassembled WGS sequence"/>
</dbReference>
<dbReference type="AlphaFoldDB" id="A0AB74F465"/>
<gene>
    <name evidence="1" type="ORF">SAMN04515649_11425</name>
</gene>
<dbReference type="RefSeq" id="WP_013382527.1">
    <property type="nucleotide sequence ID" value="NC_014624.2"/>
</dbReference>
<dbReference type="GeneID" id="79382390"/>
<reference evidence="1 2" key="1">
    <citation type="submission" date="2016-11" db="EMBL/GenBank/DDBJ databases">
        <authorList>
            <person name="Varghese N."/>
            <person name="Submissions S."/>
        </authorList>
    </citation>
    <scope>NUCLEOTIDE SEQUENCE [LARGE SCALE GENOMIC DNA]</scope>
    <source>
        <strain evidence="1 2">FD</strain>
    </source>
</reference>
<accession>A0AB74F465</accession>